<name>A0A8S0R4L3_OLEEU</name>
<organism evidence="1 2">
    <name type="scientific">Olea europaea subsp. europaea</name>
    <dbReference type="NCBI Taxonomy" id="158383"/>
    <lineage>
        <taxon>Eukaryota</taxon>
        <taxon>Viridiplantae</taxon>
        <taxon>Streptophyta</taxon>
        <taxon>Embryophyta</taxon>
        <taxon>Tracheophyta</taxon>
        <taxon>Spermatophyta</taxon>
        <taxon>Magnoliopsida</taxon>
        <taxon>eudicotyledons</taxon>
        <taxon>Gunneridae</taxon>
        <taxon>Pentapetalae</taxon>
        <taxon>asterids</taxon>
        <taxon>lamiids</taxon>
        <taxon>Lamiales</taxon>
        <taxon>Oleaceae</taxon>
        <taxon>Oleeae</taxon>
        <taxon>Olea</taxon>
    </lineage>
</organism>
<evidence type="ECO:0000313" key="1">
    <source>
        <dbReference type="EMBL" id="CAA2974412.1"/>
    </source>
</evidence>
<dbReference type="Proteomes" id="UP000594638">
    <property type="component" value="Unassembled WGS sequence"/>
</dbReference>
<comment type="caution">
    <text evidence="1">The sequence shown here is derived from an EMBL/GenBank/DDBJ whole genome shotgun (WGS) entry which is preliminary data.</text>
</comment>
<feature type="non-terminal residue" evidence="1">
    <location>
        <position position="1"/>
    </location>
</feature>
<keyword evidence="2" id="KW-1185">Reference proteome</keyword>
<reference evidence="1 2" key="1">
    <citation type="submission" date="2019-12" db="EMBL/GenBank/DDBJ databases">
        <authorList>
            <person name="Alioto T."/>
            <person name="Alioto T."/>
            <person name="Gomez Garrido J."/>
        </authorList>
    </citation>
    <scope>NUCLEOTIDE SEQUENCE [LARGE SCALE GENOMIC DNA]</scope>
</reference>
<proteinExistence type="predicted"/>
<sequence length="142" mass="15595">KDGLPNKNTEPRPPKCQTTIDEYLKKPTEVNPISFVKIVEVEEKNEEKGGLKVQGGQKKCSFKRGGPKFLARAKASTANEVIEDLRVRHVEAKLKIGLLTTIEGKIKKEVHLCKANANAMTKGVENSDNLQKIDFLGLGGGQ</sequence>
<dbReference type="EMBL" id="CACTIH010002172">
    <property type="protein sequence ID" value="CAA2974412.1"/>
    <property type="molecule type" value="Genomic_DNA"/>
</dbReference>
<dbReference type="Gramene" id="OE9A012312T1">
    <property type="protein sequence ID" value="OE9A012312C1"/>
    <property type="gene ID" value="OE9A012312"/>
</dbReference>
<dbReference type="AlphaFoldDB" id="A0A8S0R4L3"/>
<accession>A0A8S0R4L3</accession>
<protein>
    <submittedName>
        <fullName evidence="1">Uncharacterized protein</fullName>
    </submittedName>
</protein>
<evidence type="ECO:0000313" key="2">
    <source>
        <dbReference type="Proteomes" id="UP000594638"/>
    </source>
</evidence>
<gene>
    <name evidence="1" type="ORF">OLEA9_A012312</name>
</gene>